<gene>
    <name evidence="3" type="ORF">LZZ85_11045</name>
</gene>
<protein>
    <submittedName>
        <fullName evidence="3">Amidohydrolase family protein</fullName>
    </submittedName>
</protein>
<dbReference type="PANTHER" id="PTHR43569:SF2">
    <property type="entry name" value="AMIDOHYDROLASE-RELATED DOMAIN-CONTAINING PROTEIN"/>
    <property type="match status" value="1"/>
</dbReference>
<organism evidence="3 4">
    <name type="scientific">Terrimonas ginsenosidimutans</name>
    <dbReference type="NCBI Taxonomy" id="2908004"/>
    <lineage>
        <taxon>Bacteria</taxon>
        <taxon>Pseudomonadati</taxon>
        <taxon>Bacteroidota</taxon>
        <taxon>Chitinophagia</taxon>
        <taxon>Chitinophagales</taxon>
        <taxon>Chitinophagaceae</taxon>
        <taxon>Terrimonas</taxon>
    </lineage>
</organism>
<dbReference type="InterPro" id="IPR006680">
    <property type="entry name" value="Amidohydro-rel"/>
</dbReference>
<dbReference type="SUPFAM" id="SSF51556">
    <property type="entry name" value="Metallo-dependent hydrolases"/>
    <property type="match status" value="1"/>
</dbReference>
<evidence type="ECO:0000313" key="3">
    <source>
        <dbReference type="EMBL" id="MCG2614823.1"/>
    </source>
</evidence>
<reference evidence="3" key="1">
    <citation type="submission" date="2022-01" db="EMBL/GenBank/DDBJ databases">
        <authorList>
            <person name="Jo J.-H."/>
            <person name="Im W.-T."/>
        </authorList>
    </citation>
    <scope>NUCLEOTIDE SEQUENCE</scope>
    <source>
        <strain evidence="3">NA20</strain>
    </source>
</reference>
<dbReference type="InterPro" id="IPR032466">
    <property type="entry name" value="Metal_Hydrolase"/>
</dbReference>
<dbReference type="EMBL" id="JAKLTR010000006">
    <property type="protein sequence ID" value="MCG2614823.1"/>
    <property type="molecule type" value="Genomic_DNA"/>
</dbReference>
<proteinExistence type="inferred from homology"/>
<dbReference type="Proteomes" id="UP001165367">
    <property type="component" value="Unassembled WGS sequence"/>
</dbReference>
<dbReference type="PANTHER" id="PTHR43569">
    <property type="entry name" value="AMIDOHYDROLASE"/>
    <property type="match status" value="1"/>
</dbReference>
<dbReference type="Gene3D" id="3.20.20.140">
    <property type="entry name" value="Metal-dependent hydrolases"/>
    <property type="match status" value="1"/>
</dbReference>
<evidence type="ECO:0000313" key="4">
    <source>
        <dbReference type="Proteomes" id="UP001165367"/>
    </source>
</evidence>
<evidence type="ECO:0000259" key="2">
    <source>
        <dbReference type="Pfam" id="PF04909"/>
    </source>
</evidence>
<dbReference type="Pfam" id="PF04909">
    <property type="entry name" value="Amidohydro_2"/>
    <property type="match status" value="1"/>
</dbReference>
<evidence type="ECO:0000256" key="1">
    <source>
        <dbReference type="ARBA" id="ARBA00038310"/>
    </source>
</evidence>
<dbReference type="InterPro" id="IPR052350">
    <property type="entry name" value="Metallo-dep_Lactonases"/>
</dbReference>
<name>A0ABS9KR67_9BACT</name>
<feature type="domain" description="Amidohydrolase-related" evidence="2">
    <location>
        <begin position="6"/>
        <end position="282"/>
    </location>
</feature>
<sequence>MPLKTIDTHVHVWDLSKADYPWLKGDTSLLNQTWEIGALETERVAAGVTEGILVQAAGNEEDTDHMLHVAANTSWISGVVAWLPLLDPDAVQRQLEEKHLSNPYFCGVRHQIHDEPNSEWLLQDKVIESLKILAGYSIPFDIVAVKTAHIKTALEVVNRIPALNMVFDHLSQPPISSQQRFGEWGELMRTAAKHKAFSAKISGLGTASGHFEGRTRKEIQPYIEFAIKHFGVERCFCGGDWPVSLLAGEYSSIWKIYREVLEEILSTEEQEQVLYHSAKKFYTIKTPVKAGNTWK</sequence>
<accession>A0ABS9KR67</accession>
<comment type="similarity">
    <text evidence="1">Belongs to the metallo-dependent hydrolases superfamily.</text>
</comment>
<keyword evidence="4" id="KW-1185">Reference proteome</keyword>
<comment type="caution">
    <text evidence="3">The sequence shown here is derived from an EMBL/GenBank/DDBJ whole genome shotgun (WGS) entry which is preliminary data.</text>
</comment>
<dbReference type="RefSeq" id="WP_237871610.1">
    <property type="nucleotide sequence ID" value="NZ_JAKLTR010000006.1"/>
</dbReference>